<dbReference type="EMBL" id="JAUOEM010000007">
    <property type="protein sequence ID" value="MDO5989319.1"/>
    <property type="molecule type" value="Genomic_DNA"/>
</dbReference>
<evidence type="ECO:0000313" key="2">
    <source>
        <dbReference type="Proteomes" id="UP001176891"/>
    </source>
</evidence>
<keyword evidence="2" id="KW-1185">Reference proteome</keyword>
<organism evidence="1 2">
    <name type="scientific">Flavivirga amylovorans</name>
    <dbReference type="NCBI Taxonomy" id="870486"/>
    <lineage>
        <taxon>Bacteria</taxon>
        <taxon>Pseudomonadati</taxon>
        <taxon>Bacteroidota</taxon>
        <taxon>Flavobacteriia</taxon>
        <taxon>Flavobacteriales</taxon>
        <taxon>Flavobacteriaceae</taxon>
        <taxon>Flavivirga</taxon>
    </lineage>
</organism>
<evidence type="ECO:0000313" key="1">
    <source>
        <dbReference type="EMBL" id="MDO5989319.1"/>
    </source>
</evidence>
<dbReference type="RefSeq" id="WP_303283978.1">
    <property type="nucleotide sequence ID" value="NZ_BAABCZ010000003.1"/>
</dbReference>
<accession>A0ABT8X701</accession>
<sequence>MDKEVKELIALGKDSIVELALKSLNSRSYQTNEKASKENFKKIEVCTNGKIIYVSFFNPIKYIPQKTVFYCDVLVGLLGGVSSKDAVSNPADYGSTIPNYKIPFYKETKEMKRNMQFVFEAIDKSNEIGSVGGISNFVDDMTIREYENYYDILVLSESQESSYKIEKITGKIYDDQHAHLEPDPFEIENEYKDINWN</sequence>
<gene>
    <name evidence="1" type="ORF">Q4Q39_18090</name>
</gene>
<proteinExistence type="predicted"/>
<name>A0ABT8X701_9FLAO</name>
<protein>
    <recommendedName>
        <fullName evidence="3">DUF4304 domain-containing protein</fullName>
    </recommendedName>
</protein>
<comment type="caution">
    <text evidence="1">The sequence shown here is derived from an EMBL/GenBank/DDBJ whole genome shotgun (WGS) entry which is preliminary data.</text>
</comment>
<evidence type="ECO:0008006" key="3">
    <source>
        <dbReference type="Google" id="ProtNLM"/>
    </source>
</evidence>
<dbReference type="Proteomes" id="UP001176891">
    <property type="component" value="Unassembled WGS sequence"/>
</dbReference>
<reference evidence="1" key="1">
    <citation type="submission" date="2023-07" db="EMBL/GenBank/DDBJ databases">
        <title>Two novel species in the genus Flavivirga.</title>
        <authorList>
            <person name="Kwon K."/>
        </authorList>
    </citation>
    <scope>NUCLEOTIDE SEQUENCE</scope>
    <source>
        <strain evidence="1">KACC 14157</strain>
    </source>
</reference>